<organism evidence="4 5">
    <name type="scientific">Apiospora marii</name>
    <dbReference type="NCBI Taxonomy" id="335849"/>
    <lineage>
        <taxon>Eukaryota</taxon>
        <taxon>Fungi</taxon>
        <taxon>Dikarya</taxon>
        <taxon>Ascomycota</taxon>
        <taxon>Pezizomycotina</taxon>
        <taxon>Sordariomycetes</taxon>
        <taxon>Xylariomycetidae</taxon>
        <taxon>Amphisphaeriales</taxon>
        <taxon>Apiosporaceae</taxon>
        <taxon>Apiospora</taxon>
    </lineage>
</organism>
<evidence type="ECO:0008006" key="6">
    <source>
        <dbReference type="Google" id="ProtNLM"/>
    </source>
</evidence>
<keyword evidence="2" id="KW-0295">Fungicide</keyword>
<evidence type="ECO:0000256" key="2">
    <source>
        <dbReference type="ARBA" id="ARBA00022577"/>
    </source>
</evidence>
<keyword evidence="3" id="KW-0732">Signal</keyword>
<evidence type="ECO:0000256" key="1">
    <source>
        <dbReference type="ARBA" id="ARBA00022529"/>
    </source>
</evidence>
<dbReference type="Proteomes" id="UP001396898">
    <property type="component" value="Unassembled WGS sequence"/>
</dbReference>
<evidence type="ECO:0000313" key="5">
    <source>
        <dbReference type="Proteomes" id="UP001396898"/>
    </source>
</evidence>
<proteinExistence type="predicted"/>
<dbReference type="SUPFAM" id="SSF57598">
    <property type="entry name" value="Antifungal protein (AGAFP)"/>
    <property type="match status" value="1"/>
</dbReference>
<evidence type="ECO:0000256" key="3">
    <source>
        <dbReference type="SAM" id="SignalP"/>
    </source>
</evidence>
<dbReference type="Pfam" id="PF11402">
    <property type="entry name" value="Antifungal_prot"/>
    <property type="match status" value="1"/>
</dbReference>
<dbReference type="Gene3D" id="2.40.50.60">
    <property type="entry name" value="Antifungal protein domain"/>
    <property type="match status" value="1"/>
</dbReference>
<feature type="signal peptide" evidence="3">
    <location>
        <begin position="1"/>
        <end position="18"/>
    </location>
</feature>
<dbReference type="InterPro" id="IPR023112">
    <property type="entry name" value="Antifungal-protein_dom_sf"/>
</dbReference>
<evidence type="ECO:0000313" key="4">
    <source>
        <dbReference type="EMBL" id="KAK7994358.1"/>
    </source>
</evidence>
<gene>
    <name evidence="4" type="ORF">PG991_015946</name>
</gene>
<feature type="chain" id="PRO_5046655263" description="Antifungal protein" evidence="3">
    <location>
        <begin position="19"/>
        <end position="92"/>
    </location>
</feature>
<dbReference type="EMBL" id="JAQQWI010000024">
    <property type="protein sequence ID" value="KAK7994358.1"/>
    <property type="molecule type" value="Genomic_DNA"/>
</dbReference>
<protein>
    <recommendedName>
        <fullName evidence="6">Antifungal protein</fullName>
    </recommendedName>
</protein>
<keyword evidence="1" id="KW-0929">Antimicrobial</keyword>
<keyword evidence="5" id="KW-1185">Reference proteome</keyword>
<sequence>MQFTTAALSLLAAMGAIAIPLNTTMTLETQGEMGMFITYPGKCTLKTQTCRYKGQNGQTTLAKCPKSPANKRCFGDGHSCSFDSVTRKVSCS</sequence>
<dbReference type="InterPro" id="IPR022706">
    <property type="entry name" value="Antifungal_prot"/>
</dbReference>
<reference evidence="4 5" key="1">
    <citation type="submission" date="2023-01" db="EMBL/GenBank/DDBJ databases">
        <title>Analysis of 21 Apiospora genomes using comparative genomics revels a genus with tremendous synthesis potential of carbohydrate active enzymes and secondary metabolites.</title>
        <authorList>
            <person name="Sorensen T."/>
        </authorList>
    </citation>
    <scope>NUCLEOTIDE SEQUENCE [LARGE SCALE GENOMIC DNA]</scope>
    <source>
        <strain evidence="4 5">CBS 20057</strain>
    </source>
</reference>
<accession>A0ABR1R047</accession>
<comment type="caution">
    <text evidence="4">The sequence shown here is derived from an EMBL/GenBank/DDBJ whole genome shotgun (WGS) entry which is preliminary data.</text>
</comment>
<name>A0ABR1R047_9PEZI</name>